<dbReference type="AlphaFoldDB" id="A0ABD7WH86"/>
<protein>
    <submittedName>
        <fullName evidence="2">Uncharacterized protein</fullName>
    </submittedName>
</protein>
<sequence>MKRLLILTALLPFVGFAQPINTLNNPNQPGYQIPSQQRMQT</sequence>
<accession>A0ABD7WH86</accession>
<dbReference type="Pfam" id="PF10956">
    <property type="entry name" value="DUF2756"/>
    <property type="match status" value="1"/>
</dbReference>
<dbReference type="InterPro" id="IPR020158">
    <property type="entry name" value="DUF2756"/>
</dbReference>
<organism evidence="2 3">
    <name type="scientific">Escherichia coli</name>
    <dbReference type="NCBI Taxonomy" id="562"/>
    <lineage>
        <taxon>Bacteria</taxon>
        <taxon>Pseudomonadati</taxon>
        <taxon>Pseudomonadota</taxon>
        <taxon>Gammaproteobacteria</taxon>
        <taxon>Enterobacterales</taxon>
        <taxon>Enterobacteriaceae</taxon>
        <taxon>Escherichia</taxon>
    </lineage>
</organism>
<evidence type="ECO:0000256" key="1">
    <source>
        <dbReference type="SAM" id="SignalP"/>
    </source>
</evidence>
<feature type="signal peptide" evidence="1">
    <location>
        <begin position="1"/>
        <end position="17"/>
    </location>
</feature>
<gene>
    <name evidence="2" type="ORF">IDONEFKE_02024</name>
</gene>
<reference evidence="2 3" key="1">
    <citation type="submission" date="2019-11" db="EMBL/GenBank/DDBJ databases">
        <authorList>
            <person name="Haines EK M."/>
        </authorList>
    </citation>
    <scope>NUCLEOTIDE SEQUENCE [LARGE SCALE GENOMIC DNA]</scope>
    <source>
        <strain evidence="2">KR2729</strain>
    </source>
</reference>
<dbReference type="Proteomes" id="UP000629265">
    <property type="component" value="Unassembled WGS sequence"/>
</dbReference>
<evidence type="ECO:0000313" key="2">
    <source>
        <dbReference type="EMBL" id="VZR53132.1"/>
    </source>
</evidence>
<dbReference type="EMBL" id="CACRYR010000417">
    <property type="protein sequence ID" value="VZR53132.1"/>
    <property type="molecule type" value="Genomic_DNA"/>
</dbReference>
<feature type="chain" id="PRO_5044752395" evidence="1">
    <location>
        <begin position="18"/>
        <end position="41"/>
    </location>
</feature>
<evidence type="ECO:0000313" key="3">
    <source>
        <dbReference type="Proteomes" id="UP000629265"/>
    </source>
</evidence>
<name>A0ABD7WH86_ECOLX</name>
<proteinExistence type="predicted"/>
<keyword evidence="1" id="KW-0732">Signal</keyword>
<comment type="caution">
    <text evidence="2">The sequence shown here is derived from an EMBL/GenBank/DDBJ whole genome shotgun (WGS) entry which is preliminary data.</text>
</comment>